<proteinExistence type="predicted"/>
<gene>
    <name evidence="1" type="ORF">ACFQGR_00355</name>
</gene>
<reference evidence="2" key="1">
    <citation type="journal article" date="2019" name="Int. J. Syst. Evol. Microbiol.">
        <title>The Global Catalogue of Microorganisms (GCM) 10K type strain sequencing project: providing services to taxonomists for standard genome sequencing and annotation.</title>
        <authorList>
            <consortium name="The Broad Institute Genomics Platform"/>
            <consortium name="The Broad Institute Genome Sequencing Center for Infectious Disease"/>
            <person name="Wu L."/>
            <person name="Ma J."/>
        </authorList>
    </citation>
    <scope>NUCLEOTIDE SEQUENCE [LARGE SCALE GENOMIC DNA]</scope>
    <source>
        <strain evidence="2">CCM 8924</strain>
    </source>
</reference>
<protein>
    <recommendedName>
        <fullName evidence="3">Acyl carrier protein</fullName>
    </recommendedName>
</protein>
<evidence type="ECO:0008006" key="3">
    <source>
        <dbReference type="Google" id="ProtNLM"/>
    </source>
</evidence>
<evidence type="ECO:0000313" key="1">
    <source>
        <dbReference type="EMBL" id="MFC6177870.1"/>
    </source>
</evidence>
<keyword evidence="2" id="KW-1185">Reference proteome</keyword>
<dbReference type="RefSeq" id="WP_137600825.1">
    <property type="nucleotide sequence ID" value="NZ_BJDT01000008.1"/>
</dbReference>
<sequence length="87" mass="10022">MFQNLTDFSLTFLAWRGVRPTPLPFANDNFADIDLSTSELDDLIMKLLVARKEQDTVTIRLGNDDYQKDVESLKTLIKYAEQRGEQP</sequence>
<evidence type="ECO:0000313" key="2">
    <source>
        <dbReference type="Proteomes" id="UP001596158"/>
    </source>
</evidence>
<dbReference type="Proteomes" id="UP001596158">
    <property type="component" value="Unassembled WGS sequence"/>
</dbReference>
<accession>A0ABW1RR10</accession>
<dbReference type="EMBL" id="JBHSSG010000004">
    <property type="protein sequence ID" value="MFC6177870.1"/>
    <property type="molecule type" value="Genomic_DNA"/>
</dbReference>
<comment type="caution">
    <text evidence="1">The sequence shown here is derived from an EMBL/GenBank/DDBJ whole genome shotgun (WGS) entry which is preliminary data.</text>
</comment>
<name>A0ABW1RR10_9LACO</name>
<organism evidence="1 2">
    <name type="scientific">Weissella sagaensis</name>
    <dbReference type="NCBI Taxonomy" id="2559928"/>
    <lineage>
        <taxon>Bacteria</taxon>
        <taxon>Bacillati</taxon>
        <taxon>Bacillota</taxon>
        <taxon>Bacilli</taxon>
        <taxon>Lactobacillales</taxon>
        <taxon>Lactobacillaceae</taxon>
        <taxon>Weissella</taxon>
    </lineage>
</organism>